<gene>
    <name evidence="1" type="ORF">PN838_00910</name>
</gene>
<proteinExistence type="predicted"/>
<organism evidence="1 2">
    <name type="scientific">Psychrosphaera algicola</name>
    <dbReference type="NCBI Taxonomy" id="3023714"/>
    <lineage>
        <taxon>Bacteria</taxon>
        <taxon>Pseudomonadati</taxon>
        <taxon>Pseudomonadota</taxon>
        <taxon>Gammaproteobacteria</taxon>
        <taxon>Alteromonadales</taxon>
        <taxon>Pseudoalteromonadaceae</taxon>
        <taxon>Psychrosphaera</taxon>
    </lineage>
</organism>
<accession>A0ABT5F968</accession>
<evidence type="ECO:0000313" key="1">
    <source>
        <dbReference type="EMBL" id="MDC2887674.1"/>
    </source>
</evidence>
<protein>
    <recommendedName>
        <fullName evidence="3">Lipoprotein</fullName>
    </recommendedName>
</protein>
<keyword evidence="2" id="KW-1185">Reference proteome</keyword>
<dbReference type="RefSeq" id="WP_272179487.1">
    <property type="nucleotide sequence ID" value="NZ_JAQOMS010000002.1"/>
</dbReference>
<name>A0ABT5F968_9GAMM</name>
<reference evidence="1 2" key="1">
    <citation type="submission" date="2023-01" db="EMBL/GenBank/DDBJ databases">
        <title>Psychrosphaera sp. nov., isolated from marine algae.</title>
        <authorList>
            <person name="Bayburt H."/>
            <person name="Choi B.J."/>
            <person name="Kim J.M."/>
            <person name="Choi D.G."/>
            <person name="Jeon C.O."/>
        </authorList>
    </citation>
    <scope>NUCLEOTIDE SEQUENCE [LARGE SCALE GENOMIC DNA]</scope>
    <source>
        <strain evidence="1 2">G1-22</strain>
    </source>
</reference>
<dbReference type="Proteomes" id="UP001528411">
    <property type="component" value="Unassembled WGS sequence"/>
</dbReference>
<evidence type="ECO:0000313" key="2">
    <source>
        <dbReference type="Proteomes" id="UP001528411"/>
    </source>
</evidence>
<dbReference type="EMBL" id="JAQOMS010000002">
    <property type="protein sequence ID" value="MDC2887674.1"/>
    <property type="molecule type" value="Genomic_DNA"/>
</dbReference>
<sequence length="132" mass="14670">MFVGCKSTSVYVPKSLVNAADTDLVTLKADSEHDHGIFVAFDERLYISSINGESTYDFMSMDGYPETAKIPIGNNKIELKYIQGQVSGDGCVVFKAEKGKVYLATKKRDGMRVLYWIIEEGTNNKVSKPCIE</sequence>
<comment type="caution">
    <text evidence="1">The sequence shown here is derived from an EMBL/GenBank/DDBJ whole genome shotgun (WGS) entry which is preliminary data.</text>
</comment>
<evidence type="ECO:0008006" key="3">
    <source>
        <dbReference type="Google" id="ProtNLM"/>
    </source>
</evidence>